<feature type="compositionally biased region" description="Basic and acidic residues" evidence="1">
    <location>
        <begin position="43"/>
        <end position="54"/>
    </location>
</feature>
<reference evidence="3 4" key="1">
    <citation type="submission" date="2023-07" db="EMBL/GenBank/DDBJ databases">
        <title>Comparative genomics of wheat-associated soil bacteria to identify genetic determinants of phenazine resistance.</title>
        <authorList>
            <person name="Mouncey N."/>
        </authorList>
    </citation>
    <scope>NUCLEOTIDE SEQUENCE [LARGE SCALE GENOMIC DNA]</scope>
    <source>
        <strain evidence="3 4">V2I4</strain>
    </source>
</reference>
<evidence type="ECO:0000259" key="2">
    <source>
        <dbReference type="Pfam" id="PF14016"/>
    </source>
</evidence>
<name>A0ABU0SQJ9_9ACTN</name>
<feature type="region of interest" description="Disordered" evidence="1">
    <location>
        <begin position="42"/>
        <end position="101"/>
    </location>
</feature>
<dbReference type="InterPro" id="IPR025326">
    <property type="entry name" value="DUF4232"/>
</dbReference>
<comment type="caution">
    <text evidence="3">The sequence shown here is derived from an EMBL/GenBank/DDBJ whole genome shotgun (WGS) entry which is preliminary data.</text>
</comment>
<gene>
    <name evidence="3" type="ORF">QF035_002568</name>
</gene>
<accession>A0ABU0SQJ9</accession>
<proteinExistence type="predicted"/>
<sequence>MRGSVEVSCDDRRVIAIRPRPVRSVALSCLLVLGVSGCGLSAELDRESNPERRPTPTPTVEVPTRAANPPPSGIPTRSPSEPAPSVPVQDGQGCPPSGLRFRADEGDAAMGLRAMGLDVINCGDRPYKLNGYPAVTVLDASGDPFPGVRTVEGTDKVSMAPEDPGPRALTLAPGESAHAALYWRMHNQDGVYLRVAPEKGDDTVTVRPPYPLDIGPENILGTTAWQPSA</sequence>
<dbReference type="EMBL" id="JAUSZI010000002">
    <property type="protein sequence ID" value="MDQ1024986.1"/>
    <property type="molecule type" value="Genomic_DNA"/>
</dbReference>
<dbReference type="Proteomes" id="UP001230328">
    <property type="component" value="Unassembled WGS sequence"/>
</dbReference>
<dbReference type="Pfam" id="PF14016">
    <property type="entry name" value="DUF4232"/>
    <property type="match status" value="1"/>
</dbReference>
<keyword evidence="4" id="KW-1185">Reference proteome</keyword>
<protein>
    <recommendedName>
        <fullName evidence="2">DUF4232 domain-containing protein</fullName>
    </recommendedName>
</protein>
<organism evidence="3 4">
    <name type="scientific">Streptomyces umbrinus</name>
    <dbReference type="NCBI Taxonomy" id="67370"/>
    <lineage>
        <taxon>Bacteria</taxon>
        <taxon>Bacillati</taxon>
        <taxon>Actinomycetota</taxon>
        <taxon>Actinomycetes</taxon>
        <taxon>Kitasatosporales</taxon>
        <taxon>Streptomycetaceae</taxon>
        <taxon>Streptomyces</taxon>
        <taxon>Streptomyces phaeochromogenes group</taxon>
    </lineage>
</organism>
<evidence type="ECO:0000256" key="1">
    <source>
        <dbReference type="SAM" id="MobiDB-lite"/>
    </source>
</evidence>
<feature type="domain" description="DUF4232" evidence="2">
    <location>
        <begin position="94"/>
        <end position="211"/>
    </location>
</feature>
<evidence type="ECO:0000313" key="3">
    <source>
        <dbReference type="EMBL" id="MDQ1024986.1"/>
    </source>
</evidence>
<evidence type="ECO:0000313" key="4">
    <source>
        <dbReference type="Proteomes" id="UP001230328"/>
    </source>
</evidence>